<dbReference type="Pfam" id="PF01391">
    <property type="entry name" value="Collagen"/>
    <property type="match status" value="1"/>
</dbReference>
<name>A0A2J8X871_PONAB</name>
<organism evidence="3">
    <name type="scientific">Pongo abelii</name>
    <name type="common">Sumatran orangutan</name>
    <name type="synonym">Pongo pygmaeus abelii</name>
    <dbReference type="NCBI Taxonomy" id="9601"/>
    <lineage>
        <taxon>Eukaryota</taxon>
        <taxon>Metazoa</taxon>
        <taxon>Chordata</taxon>
        <taxon>Craniata</taxon>
        <taxon>Vertebrata</taxon>
        <taxon>Euteleostomi</taxon>
        <taxon>Mammalia</taxon>
        <taxon>Eutheria</taxon>
        <taxon>Euarchontoglires</taxon>
        <taxon>Primates</taxon>
        <taxon>Haplorrhini</taxon>
        <taxon>Catarrhini</taxon>
        <taxon>Hominidae</taxon>
        <taxon>Pongo</taxon>
    </lineage>
</organism>
<evidence type="ECO:0000313" key="3">
    <source>
        <dbReference type="EMBL" id="PNJ78217.1"/>
    </source>
</evidence>
<feature type="chain" id="PRO_5014474109" evidence="2">
    <location>
        <begin position="34"/>
        <end position="105"/>
    </location>
</feature>
<feature type="signal peptide" evidence="2">
    <location>
        <begin position="1"/>
        <end position="33"/>
    </location>
</feature>
<dbReference type="InterPro" id="IPR008160">
    <property type="entry name" value="Collagen"/>
</dbReference>
<proteinExistence type="predicted"/>
<evidence type="ECO:0000256" key="1">
    <source>
        <dbReference type="SAM" id="MobiDB-lite"/>
    </source>
</evidence>
<feature type="compositionally biased region" description="Low complexity" evidence="1">
    <location>
        <begin position="68"/>
        <end position="84"/>
    </location>
</feature>
<accession>A0A2J8X871</accession>
<dbReference type="AlphaFoldDB" id="A0A2J8X871"/>
<protein>
    <submittedName>
        <fullName evidence="3">COL4A2 isoform 9</fullName>
    </submittedName>
</protein>
<keyword evidence="2" id="KW-0732">Signal</keyword>
<sequence length="105" mass="10646">MGRDQRAVAGPALRRWLLLGTVTVGFLAQSVLAGVKKFDVPCGGRDCSGGCQCYPEKGGRGQPGPVGPQGYNGPPGLQGFPGLQGRKGDKGERGAPGITGPKGDV</sequence>
<dbReference type="EMBL" id="NDHI03003370">
    <property type="protein sequence ID" value="PNJ78217.1"/>
    <property type="molecule type" value="Genomic_DNA"/>
</dbReference>
<comment type="caution">
    <text evidence="3">The sequence shown here is derived from an EMBL/GenBank/DDBJ whole genome shotgun (WGS) entry which is preliminary data.</text>
</comment>
<feature type="region of interest" description="Disordered" evidence="1">
    <location>
        <begin position="57"/>
        <end position="105"/>
    </location>
</feature>
<evidence type="ECO:0000256" key="2">
    <source>
        <dbReference type="SAM" id="SignalP"/>
    </source>
</evidence>
<reference evidence="3" key="1">
    <citation type="submission" date="2017-12" db="EMBL/GenBank/DDBJ databases">
        <title>High-resolution comparative analysis of great ape genomes.</title>
        <authorList>
            <person name="Pollen A."/>
            <person name="Hastie A."/>
            <person name="Hormozdiari F."/>
            <person name="Dougherty M."/>
            <person name="Liu R."/>
            <person name="Chaisson M."/>
            <person name="Hoppe E."/>
            <person name="Hill C."/>
            <person name="Pang A."/>
            <person name="Hillier L."/>
            <person name="Baker C."/>
            <person name="Armstrong J."/>
            <person name="Shendure J."/>
            <person name="Paten B."/>
            <person name="Wilson R."/>
            <person name="Chao H."/>
            <person name="Schneider V."/>
            <person name="Ventura M."/>
            <person name="Kronenberg Z."/>
            <person name="Murali S."/>
            <person name="Gordon D."/>
            <person name="Cantsilieris S."/>
            <person name="Munson K."/>
            <person name="Nelson B."/>
            <person name="Raja A."/>
            <person name="Underwood J."/>
            <person name="Diekhans M."/>
            <person name="Fiddes I."/>
            <person name="Haussler D."/>
            <person name="Eichler E."/>
        </authorList>
    </citation>
    <scope>NUCLEOTIDE SEQUENCE [LARGE SCALE GENOMIC DNA]</scope>
    <source>
        <strain evidence="3">Susie</strain>
    </source>
</reference>
<gene>
    <name evidence="3" type="ORF">CR201_G0004172</name>
</gene>
<feature type="non-terminal residue" evidence="3">
    <location>
        <position position="105"/>
    </location>
</feature>